<sequence length="147" mass="16610">MMKIIVILSNHVGNNSGTWNYTKFETKNKTTPFQMETIHKIIPLAKEMWSQKPSRRLVKVYLLGGAVAFLGVALGLVETVCQPFSAEEPLEEELARLEEREQRLLEAQKQRGRTEETVLESGDAQPRKKLHQAIAGQRSSANRLHAS</sequence>
<dbReference type="Pfam" id="PF15103">
    <property type="entry name" value="G0-G1_switch_2"/>
    <property type="match status" value="1"/>
</dbReference>
<gene>
    <name evidence="3" type="ORF">COCON_G00178010</name>
</gene>
<dbReference type="OrthoDB" id="9373743at2759"/>
<name>A0A9Q1D554_CONCO</name>
<organism evidence="3 4">
    <name type="scientific">Conger conger</name>
    <name type="common">Conger eel</name>
    <name type="synonym">Muraena conger</name>
    <dbReference type="NCBI Taxonomy" id="82655"/>
    <lineage>
        <taxon>Eukaryota</taxon>
        <taxon>Metazoa</taxon>
        <taxon>Chordata</taxon>
        <taxon>Craniata</taxon>
        <taxon>Vertebrata</taxon>
        <taxon>Euteleostomi</taxon>
        <taxon>Actinopterygii</taxon>
        <taxon>Neopterygii</taxon>
        <taxon>Teleostei</taxon>
        <taxon>Anguilliformes</taxon>
        <taxon>Congridae</taxon>
        <taxon>Conger</taxon>
    </lineage>
</organism>
<comment type="caution">
    <text evidence="3">The sequence shown here is derived from an EMBL/GenBank/DDBJ whole genome shotgun (WGS) entry which is preliminary data.</text>
</comment>
<evidence type="ECO:0008006" key="5">
    <source>
        <dbReference type="Google" id="ProtNLM"/>
    </source>
</evidence>
<feature type="compositionally biased region" description="Basic and acidic residues" evidence="1">
    <location>
        <begin position="107"/>
        <end position="116"/>
    </location>
</feature>
<keyword evidence="2" id="KW-0472">Membrane</keyword>
<feature type="region of interest" description="Disordered" evidence="1">
    <location>
        <begin position="107"/>
        <end position="147"/>
    </location>
</feature>
<keyword evidence="2" id="KW-0812">Transmembrane</keyword>
<dbReference type="Proteomes" id="UP001152803">
    <property type="component" value="Unassembled WGS sequence"/>
</dbReference>
<reference evidence="3" key="1">
    <citation type="journal article" date="2023" name="Science">
        <title>Genome structures resolve the early diversification of teleost fishes.</title>
        <authorList>
            <person name="Parey E."/>
            <person name="Louis A."/>
            <person name="Montfort J."/>
            <person name="Bouchez O."/>
            <person name="Roques C."/>
            <person name="Iampietro C."/>
            <person name="Lluch J."/>
            <person name="Castinel A."/>
            <person name="Donnadieu C."/>
            <person name="Desvignes T."/>
            <person name="Floi Bucao C."/>
            <person name="Jouanno E."/>
            <person name="Wen M."/>
            <person name="Mejri S."/>
            <person name="Dirks R."/>
            <person name="Jansen H."/>
            <person name="Henkel C."/>
            <person name="Chen W.J."/>
            <person name="Zahm M."/>
            <person name="Cabau C."/>
            <person name="Klopp C."/>
            <person name="Thompson A.W."/>
            <person name="Robinson-Rechavi M."/>
            <person name="Braasch I."/>
            <person name="Lecointre G."/>
            <person name="Bobe J."/>
            <person name="Postlethwait J.H."/>
            <person name="Berthelot C."/>
            <person name="Roest Crollius H."/>
            <person name="Guiguen Y."/>
        </authorList>
    </citation>
    <scope>NUCLEOTIDE SEQUENCE</scope>
    <source>
        <strain evidence="3">Concon-B</strain>
    </source>
</reference>
<dbReference type="AlphaFoldDB" id="A0A9Q1D554"/>
<evidence type="ECO:0000313" key="4">
    <source>
        <dbReference type="Proteomes" id="UP001152803"/>
    </source>
</evidence>
<dbReference type="InterPro" id="IPR016821">
    <property type="entry name" value="G0S2"/>
</dbReference>
<proteinExistence type="predicted"/>
<protein>
    <recommendedName>
        <fullName evidence="5">G0/G1 switch protein 2</fullName>
    </recommendedName>
</protein>
<dbReference type="PANTHER" id="PTHR15570">
    <property type="entry name" value="G0/G1 SWITCH PROTEIN 2"/>
    <property type="match status" value="1"/>
</dbReference>
<keyword evidence="2" id="KW-1133">Transmembrane helix</keyword>
<dbReference type="EMBL" id="JAFJMO010000013">
    <property type="protein sequence ID" value="KAJ8258789.1"/>
    <property type="molecule type" value="Genomic_DNA"/>
</dbReference>
<evidence type="ECO:0000256" key="2">
    <source>
        <dbReference type="SAM" id="Phobius"/>
    </source>
</evidence>
<evidence type="ECO:0000256" key="1">
    <source>
        <dbReference type="SAM" id="MobiDB-lite"/>
    </source>
</evidence>
<accession>A0A9Q1D554</accession>
<feature type="compositionally biased region" description="Polar residues" evidence="1">
    <location>
        <begin position="137"/>
        <end position="147"/>
    </location>
</feature>
<feature type="transmembrane region" description="Helical" evidence="2">
    <location>
        <begin position="58"/>
        <end position="77"/>
    </location>
</feature>
<keyword evidence="4" id="KW-1185">Reference proteome</keyword>
<dbReference type="PANTHER" id="PTHR15570:SF2">
    <property type="entry name" value="G0_G1 SWITCH PROTEIN 2"/>
    <property type="match status" value="1"/>
</dbReference>
<evidence type="ECO:0000313" key="3">
    <source>
        <dbReference type="EMBL" id="KAJ8258789.1"/>
    </source>
</evidence>